<dbReference type="SUPFAM" id="SSF69304">
    <property type="entry name" value="Tricorn protease N-terminal domain"/>
    <property type="match status" value="1"/>
</dbReference>
<evidence type="ECO:0000256" key="3">
    <source>
        <dbReference type="SAM" id="Phobius"/>
    </source>
</evidence>
<protein>
    <submittedName>
        <fullName evidence="5">LysM peptidoglycan-binding domain-containing protein</fullName>
    </submittedName>
</protein>
<keyword evidence="1" id="KW-0677">Repeat</keyword>
<dbReference type="InterPro" id="IPR006530">
    <property type="entry name" value="YD"/>
</dbReference>
<feature type="region of interest" description="Disordered" evidence="2">
    <location>
        <begin position="5254"/>
        <end position="5275"/>
    </location>
</feature>
<organism evidence="5 6">
    <name type="scientific">Exilibacterium tricleocarpae</name>
    <dbReference type="NCBI Taxonomy" id="2591008"/>
    <lineage>
        <taxon>Bacteria</taxon>
        <taxon>Pseudomonadati</taxon>
        <taxon>Pseudomonadota</taxon>
        <taxon>Gammaproteobacteria</taxon>
        <taxon>Cellvibrionales</taxon>
        <taxon>Cellvibrionaceae</taxon>
        <taxon>Exilibacterium</taxon>
    </lineage>
</organism>
<dbReference type="SMART" id="SM00257">
    <property type="entry name" value="LysM"/>
    <property type="match status" value="2"/>
</dbReference>
<evidence type="ECO:0000313" key="6">
    <source>
        <dbReference type="Proteomes" id="UP000319732"/>
    </source>
</evidence>
<feature type="compositionally biased region" description="Low complexity" evidence="2">
    <location>
        <begin position="5758"/>
        <end position="5767"/>
    </location>
</feature>
<keyword evidence="3" id="KW-0472">Membrane</keyword>
<comment type="caution">
    <text evidence="5">The sequence shown here is derived from an EMBL/GenBank/DDBJ whole genome shotgun (WGS) entry which is preliminary data.</text>
</comment>
<gene>
    <name evidence="5" type="ORF">FKG94_22475</name>
</gene>
<evidence type="ECO:0000259" key="4">
    <source>
        <dbReference type="PROSITE" id="PS51782"/>
    </source>
</evidence>
<dbReference type="SUPFAM" id="SSF82171">
    <property type="entry name" value="DPP6 N-terminal domain-like"/>
    <property type="match status" value="1"/>
</dbReference>
<feature type="transmembrane region" description="Helical" evidence="3">
    <location>
        <begin position="5482"/>
        <end position="5507"/>
    </location>
</feature>
<evidence type="ECO:0000256" key="2">
    <source>
        <dbReference type="SAM" id="MobiDB-lite"/>
    </source>
</evidence>
<dbReference type="InterPro" id="IPR036779">
    <property type="entry name" value="LysM_dom_sf"/>
</dbReference>
<keyword evidence="3" id="KW-0812">Transmembrane</keyword>
<dbReference type="InterPro" id="IPR031325">
    <property type="entry name" value="RHS_repeat"/>
</dbReference>
<keyword evidence="6" id="KW-1185">Reference proteome</keyword>
<feature type="compositionally biased region" description="Basic and acidic residues" evidence="2">
    <location>
        <begin position="5254"/>
        <end position="5272"/>
    </location>
</feature>
<reference evidence="5 6" key="1">
    <citation type="submission" date="2019-06" db="EMBL/GenBank/DDBJ databases">
        <title>Whole genome sequence for Cellvibrionaceae sp. R142.</title>
        <authorList>
            <person name="Wang G."/>
        </authorList>
    </citation>
    <scope>NUCLEOTIDE SEQUENCE [LARGE SCALE GENOMIC DNA]</scope>
    <source>
        <strain evidence="5 6">R142</strain>
    </source>
</reference>
<dbReference type="Gene3D" id="2.180.10.10">
    <property type="entry name" value="RHS repeat-associated core"/>
    <property type="match status" value="20"/>
</dbReference>
<feature type="transmembrane region" description="Helical" evidence="3">
    <location>
        <begin position="5442"/>
        <end position="5470"/>
    </location>
</feature>
<dbReference type="NCBIfam" id="TIGR01643">
    <property type="entry name" value="YD_repeat_2x"/>
    <property type="match status" value="36"/>
</dbReference>
<dbReference type="Gene3D" id="3.10.350.10">
    <property type="entry name" value="LysM domain"/>
    <property type="match status" value="1"/>
</dbReference>
<dbReference type="RefSeq" id="WP_142929199.1">
    <property type="nucleotide sequence ID" value="NZ_ML660104.1"/>
</dbReference>
<dbReference type="PROSITE" id="PS51782">
    <property type="entry name" value="LYSM"/>
    <property type="match status" value="1"/>
</dbReference>
<sequence length="6455" mass="702674">MAVIVSGNEAGLLDSSLSVLNRNDRSKNSNLGQGEQIYVNAANGNLLIQQQDIFLPSFGEDFTFVRTYNSRGTITNEESRLDAPEHQVDDPRWRFSTGVFLEWARPDEDENPAIDENYFWITYGDGSKFEYLYDQDRGLWVSTDGAGAYETLELTRGELVPDDDDWDDNRIWYTVTRADQTTYSFDAVGRLRETIDPNGVNMTYEYGGNDLLSRVLDDSGHILRFSYDSDRLVRIRDENDTTLVQYAYDNEDIVAVTDRFGHITRYTYNDEGLITNIRLPEQQVVDGQTQTFDRREIELKYERLEWDSGSQDDIDDTDSKAWVVREIIDAGGGSTTFEYNFQFQDDPTAARRFFGHYDRAEEEEYPGNGVPEDSVDPYSHFSGGTTTMVDALGNNRAFSNDAQFSAWRLANGYYATYSTAQAGSDPSFQAQVDAIRNAHSLTYSYRADGYLTSVVDQQGFETTYQYDGSDNLIAVTDRNGYGAITSDSSYYRELRKELGFVDVAGNGKLVAELSVAEKQALLEAFTSHFTYDDDGNLLSATDNADNRTTFTYTDFNKVSSSTSALGNALVTSDEQQYQEKRIALGYAALVADLSAGDSQALLDLHTTFFDYDAGQNLVERRDPGGDITRFDYDANGNQIRRTVFLDAADLNDPAKQQVTEFTYDAFGNNIRTVDAEGNITHSDFDIYGNLTQFIDGNGGVTSLTYDADNRLLSVTDPVGNTTLNTYDAVGNRISVTDANGNTITQVFDRNNNLIATLDPVQNDPAQDRLTQFEYDVVGNQTAVVDAEGRRTEFVFNARRELVEAISAEVVGADGATPTSYSSTFAYDGEGNRVRATNNRGFTTEVLYTQNNLVRQQTEPNGQITRIVYDANNNQIQITAGVQLAPSLRQVLSFTYDEENQLVTQTDAEGNVTQFAYDAPGNRVAVTDANGNITEFEYDGNNRRVREIFAEVIDPVTQAPVRYTIDHIFDANGNEIETIDENGSSTRFTFDQSNKLLVVEDPNGIKTVFQYDTRDNRTAVIIGADVTVTEPPPPPEPTQVILSYDDFESGLGNYVDGGGDMQLYTGGTFAHQGNNAANIQDNSGVASSFFHAGSYDITGFATLEIDFWYHAVSMENNEDFFVQLWDGSTWQTVATFARGRDFENNEFKHALVTVSSDDYNFAADARVRFMADASSNGDDVYIDEIEVRAITGSAPNPGKEITINNVDEAQITRYIYDQFNQVIAQVDGVGNALAESDATLYQDLRQELGFAALVADLAPADQQALRDLYTQRFSYDRVGNQIAATDNLGRTIAFQFDALNRIVQQTDALGGQAQIRYDGNGNRVAQIDEEGRVTTWAYDSVDEVVSITDPLGVVTARTYDDFRNLTAETRAFGTVEDRTNTFEYDLNNRVIAQTDPLAHRQSFEYDAVGNRVRAVDGRGNSTQFLYDALNRNIKIIDPLSFETTFEYDGVGNRITSVDRRGGITRFSYDPGNRQIEATDAEGRVVTFSYDQRGNRIEQRTAAGTADEAITIFEYDAENNLRRVIDAEGGITEADYDRVYNTVVSTDANGNATTTEFDALNRTIRITDAENQTIQFVYDAVGNRLQETDPLGRITELVYDANDRLIRRIAADSVETHFAYDEVGNQISITRAANTADAVTEIFLYDLDDRLISQTDGAGNITTFLYDENDNQTRVTDPNGNTTLFTHDANNQVTLIEDPEGNLVQLAYDGNGNRIQVIDGRGNATTTYYNANDEISLSVDAEGYARSFAYDNNGNVIRETLHMTALALPLDPALEPSPPLSANDQTVTLEYDRLNRITARIDAEGFRTEFAYDAIGNRLELRQFRDLAGTDIAVTRTYFDDVNRRIAETSAEGYLSEFGYDAVGNLIRRVTYEQRVAAPGSATPTPQPGDSGREEAFMFDAVNRQVRSVSALGVNTDFEYDKRGNRTAVIDAADTLDQRRTEFAYDGADRLTDTIDALGTVTRLILDGNGNVIERRDAFGTGQERLTAFAYDGNNRLISQTNAIGVTTLMVYDGNGNQVAMTRASGLPEARTETREYDKNNRQIATVNGEGERDESEYDGAGNRIRLIQAPGLAEQRVTVFEYDRDNRQTAQVDAEGVRSEFRYDGAGNQIELIEAVGVPSEERRFLRAYDLDNRLVQATDPLGGIKAFEYDVLGSQIRVVDENGGVQINAFDAIGRLLSSRSAGGILTENAYDLRDNLVSSALSFVDGSDLRVTVFDYDLLDRQITVTDANGYSTEIAYDVFDNQIQVTSGLYLLSAADPDYEAARAALAFPQTTVSQYDAVDRLVKFTDARGTETVFGYDAVGNRTSVIDGANVSGDRLSRFSFDLANRLIESVNPEGGITRNQYDALGQLVQKSVLQSDDGLGNQVWIDTGFGYDNNGRVVERVDGEGNRAEYEYDAVGNQLLVRSAAGTADQRTTRFEYDLNNRITAEIDGEGNRTEFAYDTLGNRIRVTDPRGSITRFYFDADSRLVSRLNAGGYVVESEYDSAGNRLLQREFFGVFSGVADDFVPPQPPTSPQDRETRFTYDGNGQLATRIEADGAVYQFSYDGVGNLAKETDSLGRETLFAYNLTNQLTVLTAADGVETHYGYDLVGNRTTIIRAANTAAAAVETFDYDLNNRLVREVDGLGNTRRTLAYDKADNQLAETDGNGNSTVFAYDLNNRLVAFSDAEGGTITYGYDGVGNRTEITDRNGNPEVKFYNDNNQVTFAIDRAGYVTAFDYDANGNIVTQTLYMQPLPLPIDPSVAPVPVIGGSDQVTRFEYDLLNRVTVRIDAEGFRTEFVYDAAGNKLQTRQYRDLAGTDIAVGYSYFDAVNREIARLSAEGYLTQFSYDSEGNRLSIAVFDEPVAVPATGLPAPVSGDAGRLEQFSYDAVDRLVRSTTAAGVNTDFEYDARSNRTATIEAVGTDDQRRSEFVFDLADRLTDSVDALGSVVHFTLDGNGNVLERREAFGTPQERLTAFVYDGNNRVVSETDAIGTVSTFAYDANGNVVSATKAAGLAEQRIELFEYDRNNRRTAEVNGEGERTESAYDGAGNRIGLTLAPGLAEQRINTFEFDRDNRLVAAVDGEGVRVEYRYDGVGNKVETIQAVGIAGEQRHTFYAYDLDNRLVQVTDPLGGVTQYTYDVLGNQTQIIDTRGGLQTNVFDALGRLVSSLSAGDILTTNSYDLRGNILSTTQSFGDGSDARTSHYRYDLLDRQTVITDPEGFSTLIDYDAFGNQTRVDHGLYLPQPGDADYSADKAARAFPQVNRFAFDAADRLLSVTDGEGNITTYAYDAVGNRIRLTEAANTEPRITTFSYDLANRLLETRSPEGGISRNSYDAAGNRTAEALLQSDDGLTQVWINRTFEYDANGRLAAATDPYGVRTEYAYDAAGNQTLMRAAAGTGDERITRMEYDLNNRLRAEIDAEENRTEFEYDAAGNRIKVTDAEGRVARFYFDGSNNLVGILDAESYVNHFGYDAAGNRVNETIFMTRFVGPVDDFVAPAPPTAAGDRTFTSTFDGKGQVIERIEADGSTTGFEYDAAGNLLREVKFSNTDAPRELLYSYDLNNRLATFIDVDGTVTAFGYDGANNRVSETITNSSDPNAVRLTVFEYDLNNRLVREVFDPAGLNLVQTTDYDLVGNAVVNTNPNGDATLTEYDLNNRAVRQIDALGNDTLFAYDAVGNQVSLTDANGQVTDFVYDGNNRVIQQIAPAIVKYTIDGGSENLRPAITRVYDAVGNEVQVTDAEGFVSTRYFDSNDRIVAEINGDGVLREFSYNAAGEITGETLYMTRLAGAAPDPQTRPAPPAGESRSTAREYDLNGRLTRILLPAVEVTTLTGTDTDSPTAVTATVQPEERFSYDAFGNQVEAFDRNGNRTLAYYDVKDRLVAQVDAEGYLTEFDYDAQDNVVEQRIYTQPLDTAALGPDNRPAPPGGEVYQTNRSYDTASRLIGELSPSVEVFDPATLTTTEERVLTQFTYDGVGNQLSRTLAAGSAQAFTEYTYYDALNRQVAIIDGNRVVNLFGYDANGNQTLAKRLFNPVAAGVDLATLSGSTNFNVLVGNNSNDQQLNRLYDALNRLSSETELMGPGSGDDLVQQFGYDANGNRTRAVDADGFVQQFSYDGVGNLIKSVSPDASGTIYDYDAAGNQIFAFTGQLDSIPAPALDTRVTLGEALTVGWELPVDARVQSYVVYDTVSHIDLDSYANQTPVLGTWFSTSGSAAIATDGLNPGDSVFFRVVTQDAAGSLTWTAEQRVTIAPRITDVAVTQTGPDALDIDVRFDAAVAAPTLFFGMSGSTDTPVALVDLGGGNFRASLNGVTNPQELFYRISWEDGSGAAFVSEELPFEALGDHVGISSTLSETAVVSGPDTFYQVNVDTVVPAGTAAGLLGLAATWRGIDDPAISGSASVEGVDSGLGFSTFGLVLGSESPLPAGSYTVTLRAVGETEDLILDTFEVTVGSGLVTGIERSASWTVPAGVDDAQVVIVDGVRVAASREGERLVAALDLPTAGATLGYSAFYGTAVAESHTTSVTSTEITETDESTTPPTVTTLGFDLAIAAELAAAEAAAVNGDLRLAWRAAGSGTEFANQEVMVAAGSTYTATLPLLEAGAYDLKIFYLDNNGNEVIVDWLRADTAVADITVEGNSVVITASETAGEITLAADDTIVVDPGLYSGPVSGALNNLVLAPVATGNLGDSIAVDGRNAGYFTENRYDALNNRIATNAENGVWRELGVDANGNVVATYSFGEEGAANAIATFTAFDGRNREVARFAAPAQVDGQVAPQRAVTRFVYDVQDRVVAEIDPRGGTTSRTWNALGSQLTETDQLFNTTTFRYDRLGRNTAEIDALGNTQYKFYDTVGNQIQVIDGEGNSTAFAYDVFGRRTAVTNALNQTVTMAYDQRDRLVAATDGLGQTTTYAYDGRDNRTVTIDANNHRTEQVWDGLGRVVDTITFQNGQTVRDSSQYDAYGNEVATIDAEGRITSNIYGAFGRLLQRVDPAGRVTFFEYDQQGRLIREWNPSSGKDIRRSYDDAGRQLTVNDLGTGVSTAYRYDVAGNRLNEVVTTPGNAHNRNVTHAYDAVGQMVRWADSVTGMQTNYEWDGAGNLHRAFTDPGYDPDGEGLGAGTLFVDHVYSYDGNNRVTQMTQRGELDMQYSYDAAGNRIMVNSRGVLTDYFYDANGRVIRAESGGNTSADWQYDNVGNVTRFRTFDSNGSVDKVITKQYFENNRNFFTNDDGQQTTLTLDKSGRVTRTKLVDDGDTFYFDHFYNAAGLETRINARGKDVGGRTTNRYDENDNLVETDKGEGDNQDSNEILHFVYNTDNQILFRSNETGKDNVVLDTEFAYANGNPVGQTGQTEDAASETLLDTGRYNLVQPLGEDFPDTTVTSVTAAAGDTLQSIAAVVYGNPSLWFVLAEANGIQPGEALREGQRLVIPNTVETGRLTADTHVVYDEGEIIGSTLPNLKSDPQDGGCGGFLAIIIIVVIAVVAIIATAGLATAFLGGAAAAASASLGAQVAAFALAGAIVGAAASIVQQGLFIALNYQDEFSWRSVAAGAVSGALSGAAQGVAFAQSVGAIANLRFAKAAASALKVASAASKQLIENGKITSWTSLATAALGSTNSGVNVDGATIELAGFVSDEALSFITPWVELTESALRNNGELSATDWTNAISSTLSAAYAADGKSFGGDTVFARLGLADTQSLINLAAGGALASFDKDAGIDYIANAIGNEVGSFIGRQIVAVTGQAELTRETLANARQQRADARAARNNTPAANEPMTAVGTEADPDKLTAPAAASSDDISPPPGSPEDTPVLTTLEDADGDQVTDPTSIRRIEPEDTFWTIAKGQFEALGLNPTNAEIQRQTQILMQLNPDLDARNLPPGEELILIAPDSGIDVSQATVDRYETDASAGLQESLAAGRLEDSIVSRLDPLGLGGLDAGAVVPPTEVALTEEELLDQALQNFLAEKQAEVDILTSTPLEELRDNRRKALILTEEELQDLRADVERGFDAEAGKVEISGEFSQVAEALGFELTSVTRYLPSVGPGAPSVPIEVPALSLGDANTFLAELEASFAFDFEDGTQRRLAFIPEGVTPEEAKQAVLFDIGKRADALQVALIVDAIDIAVEAGGGLIDTTVAFNQSTFNTIQVRLAESSTDDFLRRQEAEFSRTVDLQAELLEQVREGSFFERLQASFALSAIGQSIEGQATGVFIASEVNRIDQAIDFSFDEDAPADLRSDAQTELILEGALLAVDIASLGAGKAASVATKAFRAAENLATGARRTVRGLRSGELAFRRLPVFIDRAALAGRLNSGLPLDAIRLRNPIVRTADNVLTPALRQSDDLFDVLDNVNVSGLTTRQTGAFGEEIAERFLRQNDFTDIFAVQNRSNNGIDIVARNSDGVLQFFEVKASKVGQIGNLSRRQQNFTGFVEEILTDAANRTGRYQNIDALTQRNARSALRDFRATISRGEEISGFGIGVDLKAQQLLISPIR</sequence>
<dbReference type="Proteomes" id="UP000319732">
    <property type="component" value="Unassembled WGS sequence"/>
</dbReference>
<keyword evidence="3" id="KW-1133">Transmembrane helix</keyword>
<dbReference type="PANTHER" id="PTHR32305:SF15">
    <property type="entry name" value="PROTEIN RHSA-RELATED"/>
    <property type="match status" value="1"/>
</dbReference>
<feature type="region of interest" description="Disordered" evidence="2">
    <location>
        <begin position="5722"/>
        <end position="5794"/>
    </location>
</feature>
<name>A0A545SY87_9GAMM</name>
<evidence type="ECO:0000313" key="5">
    <source>
        <dbReference type="EMBL" id="TQV69921.1"/>
    </source>
</evidence>
<dbReference type="PANTHER" id="PTHR32305">
    <property type="match status" value="1"/>
</dbReference>
<proteinExistence type="predicted"/>
<dbReference type="InterPro" id="IPR056823">
    <property type="entry name" value="TEN-like_YD-shell"/>
</dbReference>
<dbReference type="SUPFAM" id="SSF63829">
    <property type="entry name" value="Calcium-dependent phosphotriesterase"/>
    <property type="match status" value="1"/>
</dbReference>
<dbReference type="InterPro" id="IPR018392">
    <property type="entry name" value="LysM"/>
</dbReference>
<dbReference type="Pfam" id="PF25023">
    <property type="entry name" value="TEN_YD-shell"/>
    <property type="match status" value="3"/>
</dbReference>
<dbReference type="CDD" id="cd00118">
    <property type="entry name" value="LysM"/>
    <property type="match status" value="1"/>
</dbReference>
<evidence type="ECO:0000256" key="1">
    <source>
        <dbReference type="ARBA" id="ARBA00022737"/>
    </source>
</evidence>
<feature type="domain" description="LysM" evidence="4">
    <location>
        <begin position="5353"/>
        <end position="5400"/>
    </location>
</feature>
<dbReference type="Pfam" id="PF05593">
    <property type="entry name" value="RHS_repeat"/>
    <property type="match status" value="23"/>
</dbReference>
<accession>A0A545SY87</accession>
<dbReference type="OrthoDB" id="9816400at2"/>
<dbReference type="InterPro" id="IPR050708">
    <property type="entry name" value="T6SS_VgrG/RHS"/>
</dbReference>
<dbReference type="EMBL" id="VHSG01000026">
    <property type="protein sequence ID" value="TQV69921.1"/>
    <property type="molecule type" value="Genomic_DNA"/>
</dbReference>